<organism evidence="2 3">
    <name type="scientific">Mythimna separata entomopoxvirus 'L'</name>
    <dbReference type="NCBI Taxonomy" id="1293572"/>
    <lineage>
        <taxon>Viruses</taxon>
        <taxon>Varidnaviria</taxon>
        <taxon>Bamfordvirae</taxon>
        <taxon>Nucleocytoviricota</taxon>
        <taxon>Pokkesviricetes</taxon>
        <taxon>Chitovirales</taxon>
        <taxon>Poxviridae</taxon>
        <taxon>Entomopoxvirinae</taxon>
        <taxon>Betaentomopoxvirus</taxon>
        <taxon>Betaentomopoxvirus mseparata</taxon>
        <taxon>Mythimna separata entomopoxvirus</taxon>
    </lineage>
</organism>
<gene>
    <name evidence="2" type="ORF">MYSEV_037</name>
</gene>
<keyword evidence="3" id="KW-1185">Reference proteome</keyword>
<reference evidence="2 3" key="1">
    <citation type="journal article" date="2013" name="J. Virol.">
        <title>New Insights into the Evolution of Entomopoxvirinae from the Complete Genome Sequences of Four Entomopoxviruses Infecting Adoxophyes honmai, Choristoneura biennis, Choristoneura rosaceana, and Mythimna separata.</title>
        <authorList>
            <person name="Theze J."/>
            <person name="Takatsuka J."/>
            <person name="Li Z."/>
            <person name="Gallais J."/>
            <person name="Doucet D."/>
            <person name="Arif B."/>
            <person name="Nakai M."/>
            <person name="Herniou E.A."/>
        </authorList>
    </citation>
    <scope>NUCLEOTIDE SEQUENCE [LARGE SCALE GENOMIC DNA]</scope>
</reference>
<dbReference type="GeneID" id="15613659"/>
<feature type="transmembrane region" description="Helical" evidence="1">
    <location>
        <begin position="51"/>
        <end position="72"/>
    </location>
</feature>
<evidence type="ECO:0000313" key="2">
    <source>
        <dbReference type="EMBL" id="CCU56235.1"/>
    </source>
</evidence>
<name>A0A916KQ82_9POXV</name>
<keyword evidence="1" id="KW-0812">Transmembrane</keyword>
<sequence length="88" mass="10560">MYKNTRNYYKIINILILLLLQIIYVFLVLYNVQLTYIKCYKNLNINDCDCIIYNILSISLIIFGLCVGYINYIELHFNYNKGNNYIIL</sequence>
<keyword evidence="1" id="KW-0472">Membrane</keyword>
<protein>
    <submittedName>
        <fullName evidence="2">Uncharacterized protein</fullName>
    </submittedName>
</protein>
<evidence type="ECO:0000313" key="3">
    <source>
        <dbReference type="Proteomes" id="UP000792671"/>
    </source>
</evidence>
<dbReference type="KEGG" id="vg:15613659"/>
<keyword evidence="1" id="KW-1133">Transmembrane helix</keyword>
<proteinExistence type="predicted"/>
<accession>A0A916KQ82</accession>
<dbReference type="Proteomes" id="UP000792671">
    <property type="component" value="Genome"/>
</dbReference>
<evidence type="ECO:0000256" key="1">
    <source>
        <dbReference type="SAM" id="Phobius"/>
    </source>
</evidence>
<dbReference type="RefSeq" id="YP_008003554.1">
    <property type="nucleotide sequence ID" value="NC_021246.1"/>
</dbReference>
<feature type="transmembrane region" description="Helical" evidence="1">
    <location>
        <begin position="12"/>
        <end position="31"/>
    </location>
</feature>
<dbReference type="EMBL" id="HF679134">
    <property type="protein sequence ID" value="CCU56235.1"/>
    <property type="molecule type" value="Genomic_DNA"/>
</dbReference>